<dbReference type="Proteomes" id="UP001589654">
    <property type="component" value="Unassembled WGS sequence"/>
</dbReference>
<dbReference type="InterPro" id="IPR019489">
    <property type="entry name" value="Clp_ATPase_C"/>
</dbReference>
<protein>
    <recommendedName>
        <fullName evidence="2 11">Chaperone protein ClpB</fullName>
    </recommendedName>
</protein>
<accession>A0ABV5J4K2</accession>
<evidence type="ECO:0000256" key="5">
    <source>
        <dbReference type="ARBA" id="ARBA00022840"/>
    </source>
</evidence>
<dbReference type="Gene3D" id="3.40.50.300">
    <property type="entry name" value="P-loop containing nucleotide triphosphate hydrolases"/>
    <property type="match status" value="3"/>
</dbReference>
<evidence type="ECO:0000313" key="13">
    <source>
        <dbReference type="EMBL" id="MFB9211744.1"/>
    </source>
</evidence>
<dbReference type="Pfam" id="PF10431">
    <property type="entry name" value="ClpB_D2-small"/>
    <property type="match status" value="1"/>
</dbReference>
<evidence type="ECO:0000256" key="8">
    <source>
        <dbReference type="ARBA" id="ARBA00026057"/>
    </source>
</evidence>
<dbReference type="RefSeq" id="WP_290247144.1">
    <property type="nucleotide sequence ID" value="NZ_JAUFQT010000001.1"/>
</dbReference>
<keyword evidence="5 10" id="KW-0067">ATP-binding</keyword>
<feature type="domain" description="Clp R" evidence="12">
    <location>
        <begin position="3"/>
        <end position="144"/>
    </location>
</feature>
<evidence type="ECO:0000256" key="3">
    <source>
        <dbReference type="ARBA" id="ARBA00022737"/>
    </source>
</evidence>
<comment type="caution">
    <text evidence="13">The sequence shown here is derived from an EMBL/GenBank/DDBJ whole genome shotgun (WGS) entry which is preliminary data.</text>
</comment>
<keyword evidence="6 11" id="KW-0175">Coiled coil</keyword>
<dbReference type="InterPro" id="IPR003593">
    <property type="entry name" value="AAA+_ATPase"/>
</dbReference>
<dbReference type="SMART" id="SM00382">
    <property type="entry name" value="AAA"/>
    <property type="match status" value="2"/>
</dbReference>
<evidence type="ECO:0000256" key="9">
    <source>
        <dbReference type="PROSITE-ProRule" id="PRU01251"/>
    </source>
</evidence>
<keyword evidence="14" id="KW-1185">Reference proteome</keyword>
<dbReference type="CDD" id="cd19499">
    <property type="entry name" value="RecA-like_ClpB_Hsp104-like"/>
    <property type="match status" value="1"/>
</dbReference>
<dbReference type="Gene3D" id="1.10.8.60">
    <property type="match status" value="1"/>
</dbReference>
<dbReference type="Pfam" id="PF00004">
    <property type="entry name" value="AAA"/>
    <property type="match status" value="1"/>
</dbReference>
<dbReference type="InterPro" id="IPR001270">
    <property type="entry name" value="ClpA/B"/>
</dbReference>
<dbReference type="Pfam" id="PF17871">
    <property type="entry name" value="AAA_lid_9"/>
    <property type="match status" value="1"/>
</dbReference>
<comment type="subunit">
    <text evidence="8">Homohexamer. The oligomerization is ATP-dependent.</text>
</comment>
<dbReference type="SMART" id="SM01086">
    <property type="entry name" value="ClpB_D2-small"/>
    <property type="match status" value="1"/>
</dbReference>
<dbReference type="InterPro" id="IPR036628">
    <property type="entry name" value="Clp_N_dom_sf"/>
</dbReference>
<keyword evidence="11" id="KW-0346">Stress response</keyword>
<dbReference type="PROSITE" id="PS51903">
    <property type="entry name" value="CLP_R"/>
    <property type="match status" value="1"/>
</dbReference>
<keyword evidence="4 10" id="KW-0547">Nucleotide-binding</keyword>
<dbReference type="InterPro" id="IPR050130">
    <property type="entry name" value="ClpA_ClpB"/>
</dbReference>
<dbReference type="PROSITE" id="PS00871">
    <property type="entry name" value="CLPAB_2"/>
    <property type="match status" value="1"/>
</dbReference>
<evidence type="ECO:0000256" key="2">
    <source>
        <dbReference type="ARBA" id="ARBA00017574"/>
    </source>
</evidence>
<reference evidence="13 14" key="1">
    <citation type="submission" date="2024-09" db="EMBL/GenBank/DDBJ databases">
        <authorList>
            <person name="Sun Q."/>
            <person name="Mori K."/>
        </authorList>
    </citation>
    <scope>NUCLEOTIDE SEQUENCE [LARGE SCALE GENOMIC DNA]</scope>
    <source>
        <strain evidence="13 14">CECT 7682</strain>
    </source>
</reference>
<evidence type="ECO:0000313" key="14">
    <source>
        <dbReference type="Proteomes" id="UP001589654"/>
    </source>
</evidence>
<dbReference type="PANTHER" id="PTHR11638:SF18">
    <property type="entry name" value="HEAT SHOCK PROTEIN 104"/>
    <property type="match status" value="1"/>
</dbReference>
<comment type="subcellular location">
    <subcellularLocation>
        <location evidence="11">Cytoplasm</location>
    </subcellularLocation>
</comment>
<dbReference type="Pfam" id="PF07724">
    <property type="entry name" value="AAA_2"/>
    <property type="match status" value="1"/>
</dbReference>
<evidence type="ECO:0000256" key="6">
    <source>
        <dbReference type="ARBA" id="ARBA00023054"/>
    </source>
</evidence>
<evidence type="ECO:0000256" key="10">
    <source>
        <dbReference type="RuleBase" id="RU004432"/>
    </source>
</evidence>
<comment type="function">
    <text evidence="11">Part of a stress-induced multi-chaperone system, it is involved in the recovery of the cell from heat-induced damage, in cooperation with DnaK, DnaJ and GrpE.</text>
</comment>
<gene>
    <name evidence="11 13" type="primary">clpB</name>
    <name evidence="13" type="ORF">ACFFUR_07990</name>
</gene>
<feature type="coiled-coil region" evidence="11">
    <location>
        <begin position="397"/>
        <end position="522"/>
    </location>
</feature>
<dbReference type="Gene3D" id="1.10.1780.10">
    <property type="entry name" value="Clp, N-terminal domain"/>
    <property type="match status" value="1"/>
</dbReference>
<dbReference type="InterPro" id="IPR003959">
    <property type="entry name" value="ATPase_AAA_core"/>
</dbReference>
<organism evidence="13 14">
    <name type="scientific">Echinicola jeungdonensis</name>
    <dbReference type="NCBI Taxonomy" id="709343"/>
    <lineage>
        <taxon>Bacteria</taxon>
        <taxon>Pseudomonadati</taxon>
        <taxon>Bacteroidota</taxon>
        <taxon>Cytophagia</taxon>
        <taxon>Cytophagales</taxon>
        <taxon>Cyclobacteriaceae</taxon>
        <taxon>Echinicola</taxon>
    </lineage>
</organism>
<dbReference type="InterPro" id="IPR004176">
    <property type="entry name" value="Clp_R_N"/>
</dbReference>
<dbReference type="Pfam" id="PF02861">
    <property type="entry name" value="Clp_N"/>
    <property type="match status" value="1"/>
</dbReference>
<keyword evidence="7 10" id="KW-0143">Chaperone</keyword>
<evidence type="ECO:0000259" key="12">
    <source>
        <dbReference type="PROSITE" id="PS51903"/>
    </source>
</evidence>
<sequence>MDFKQFTIKSQEAVQKAAELAMAEQQQAIEPAHLFKGILSEDEDVTDFVFKKLGVNISLLNQKLDEIIHSYPKVSGQQPYLSQDSNQVLIKAKDYLKTFGDEFVAIEHLLLAILAGKDKVARLLKDQGVAEKSLIEAIKELRKGSKVTDQNAEAKYRSLEKYSKNLNELAKKGKIDPVIGRDEEIRRLLQILARRTKNNPILLGEPGTGKTAIVEGLAQRIVSGDVPENLKTKTLISLDMGLLVAGAKYKGEFEERLKAVIKEVTDSNGEIILFIDEIHTLIGAGGGGEGAMDAANLLKPALSRGELHAIGATTLKEYQKYIEKDKALERRFQTVMVDEPDVNDAISILRGIKDKYELHHGVRIKDDAVISAVELSQRYITDRFLPDKAIDLMDEAAAKLRMEIDSLPQELDELNRRIMQLEIEREAIRREKNKDKEAVLSKEIAELSEKRQSVKAKWESEKAVITGIQREKENIDKYKLEADQAERSGDFGKVAEIRYGKITESEKKLESFQNQLVEMQKGSPLLKEEVDSEDVAAVVAKWTGIPVSRMIQSEREKLLHLEEELSKRVAGQKEAISALSDAVRRSRAGLQDPKRPIGSFIFMGTTGVGKTELAKALAEYLFNDENAMVRIDMSEYQERHAVSRLVGAPPGYIGYDEGGQLTEAVRRKPYSVILLDEIEKAHPDVFNILLQVLDDGRLTDNKGRVANFKNTIIILTTNIGSHLIQERFASLEEWNKEAVIEETKLEVFELLKKSVRPEFLNRIDETIMFEPLDKKVIRKIVDIQWREVQRRLEASGIEIEATPEVLDYLGEVGFDPQFGARPLKRTMQKLILNELSKQILGGYIQNDSAVLVDLDADKQVYFKNVENMEVE</sequence>
<dbReference type="InterPro" id="IPR018368">
    <property type="entry name" value="ClpA/B_CS1"/>
</dbReference>
<dbReference type="InterPro" id="IPR041546">
    <property type="entry name" value="ClpA/ClpB_AAA_lid"/>
</dbReference>
<comment type="similarity">
    <text evidence="1 10">Belongs to the ClpA/ClpB family.</text>
</comment>
<dbReference type="EMBL" id="JBHMEW010000053">
    <property type="protein sequence ID" value="MFB9211744.1"/>
    <property type="molecule type" value="Genomic_DNA"/>
</dbReference>
<evidence type="ECO:0000256" key="11">
    <source>
        <dbReference type="RuleBase" id="RU362034"/>
    </source>
</evidence>
<dbReference type="SUPFAM" id="SSF81923">
    <property type="entry name" value="Double Clp-N motif"/>
    <property type="match status" value="1"/>
</dbReference>
<dbReference type="PRINTS" id="PR00300">
    <property type="entry name" value="CLPPROTEASEA"/>
</dbReference>
<dbReference type="PROSITE" id="PS00870">
    <property type="entry name" value="CLPAB_1"/>
    <property type="match status" value="1"/>
</dbReference>
<dbReference type="SUPFAM" id="SSF52540">
    <property type="entry name" value="P-loop containing nucleoside triphosphate hydrolases"/>
    <property type="match status" value="2"/>
</dbReference>
<dbReference type="CDD" id="cd00009">
    <property type="entry name" value="AAA"/>
    <property type="match status" value="1"/>
</dbReference>
<dbReference type="InterPro" id="IPR028299">
    <property type="entry name" value="ClpA/B_CS2"/>
</dbReference>
<dbReference type="PANTHER" id="PTHR11638">
    <property type="entry name" value="ATP-DEPENDENT CLP PROTEASE"/>
    <property type="match status" value="1"/>
</dbReference>
<evidence type="ECO:0000256" key="1">
    <source>
        <dbReference type="ARBA" id="ARBA00008675"/>
    </source>
</evidence>
<comment type="subunit">
    <text evidence="11">Homohexamer; The oligomerization is ATP-dependent.</text>
</comment>
<evidence type="ECO:0000256" key="7">
    <source>
        <dbReference type="ARBA" id="ARBA00023186"/>
    </source>
</evidence>
<dbReference type="InterPro" id="IPR017730">
    <property type="entry name" value="Chaperonin_ClpB"/>
</dbReference>
<evidence type="ECO:0000256" key="4">
    <source>
        <dbReference type="ARBA" id="ARBA00022741"/>
    </source>
</evidence>
<dbReference type="InterPro" id="IPR027417">
    <property type="entry name" value="P-loop_NTPase"/>
</dbReference>
<keyword evidence="3 9" id="KW-0677">Repeat</keyword>
<keyword evidence="11" id="KW-0963">Cytoplasm</keyword>
<dbReference type="NCBIfam" id="TIGR03346">
    <property type="entry name" value="chaperone_ClpB"/>
    <property type="match status" value="1"/>
</dbReference>
<proteinExistence type="inferred from homology"/>
<name>A0ABV5J4K2_9BACT</name>